<comment type="similarity">
    <text evidence="2">Belongs to the histone deacetylase family.</text>
</comment>
<keyword evidence="4" id="KW-0678">Repressor</keyword>
<evidence type="ECO:0000256" key="6">
    <source>
        <dbReference type="ARBA" id="ARBA00022853"/>
    </source>
</evidence>
<evidence type="ECO:0000259" key="14">
    <source>
        <dbReference type="Pfam" id="PF00850"/>
    </source>
</evidence>
<comment type="subunit">
    <text evidence="12">Interacts with HDAC6.</text>
</comment>
<protein>
    <recommendedName>
        <fullName evidence="13">Histone deacetylase 11</fullName>
        <ecNumber evidence="3">3.5.1.98</ecNumber>
    </recommendedName>
</protein>
<evidence type="ECO:0000256" key="2">
    <source>
        <dbReference type="ARBA" id="ARBA00005947"/>
    </source>
</evidence>
<dbReference type="InterPro" id="IPR023801">
    <property type="entry name" value="His_deacetylse_dom"/>
</dbReference>
<comment type="function">
    <text evidence="11">Responsible for the deacetylation of lysine residues on the N-terminal part of the core histones (H2A, H2B, H3 and H4). Histone deacetylation gives a tag for epigenetic repression and plays an important role in transcriptional regulation, cell cycle progression and developmental events. Histone deacetylases act via the formation of large multiprotein complexes.</text>
</comment>
<dbReference type="EMBL" id="CAJNOE010000316">
    <property type="protein sequence ID" value="CAF1143812.1"/>
    <property type="molecule type" value="Genomic_DNA"/>
</dbReference>
<feature type="domain" description="Histone deacetylase" evidence="14">
    <location>
        <begin position="171"/>
        <end position="455"/>
    </location>
</feature>
<keyword evidence="9" id="KW-0539">Nucleus</keyword>
<dbReference type="PRINTS" id="PR01270">
    <property type="entry name" value="HDASUPER"/>
</dbReference>
<keyword evidence="6" id="KW-0156">Chromatin regulator</keyword>
<proteinExistence type="inferred from homology"/>
<evidence type="ECO:0000256" key="3">
    <source>
        <dbReference type="ARBA" id="ARBA00012111"/>
    </source>
</evidence>
<evidence type="ECO:0000256" key="13">
    <source>
        <dbReference type="ARBA" id="ARBA00072450"/>
    </source>
</evidence>
<keyword evidence="7" id="KW-0805">Transcription regulation</keyword>
<accession>A0A814S7U2</accession>
<evidence type="ECO:0000256" key="5">
    <source>
        <dbReference type="ARBA" id="ARBA00022801"/>
    </source>
</evidence>
<evidence type="ECO:0000256" key="4">
    <source>
        <dbReference type="ARBA" id="ARBA00022491"/>
    </source>
</evidence>
<evidence type="ECO:0000256" key="10">
    <source>
        <dbReference type="ARBA" id="ARBA00048287"/>
    </source>
</evidence>
<comment type="subcellular location">
    <subcellularLocation>
        <location evidence="1">Nucleus</location>
    </subcellularLocation>
</comment>
<dbReference type="EC" id="3.5.1.98" evidence="3"/>
<dbReference type="InterPro" id="IPR037138">
    <property type="entry name" value="His_deacetylse_dom_sf"/>
</dbReference>
<keyword evidence="5" id="KW-0378">Hydrolase</keyword>
<dbReference type="InterPro" id="IPR023696">
    <property type="entry name" value="Ureohydrolase_dom_sf"/>
</dbReference>
<dbReference type="PANTHER" id="PTHR10625">
    <property type="entry name" value="HISTONE DEACETYLASE HDAC1-RELATED"/>
    <property type="match status" value="1"/>
</dbReference>
<evidence type="ECO:0000256" key="8">
    <source>
        <dbReference type="ARBA" id="ARBA00023163"/>
    </source>
</evidence>
<evidence type="ECO:0000313" key="15">
    <source>
        <dbReference type="EMBL" id="CAF1143812.1"/>
    </source>
</evidence>
<organism evidence="15 16">
    <name type="scientific">Adineta steineri</name>
    <dbReference type="NCBI Taxonomy" id="433720"/>
    <lineage>
        <taxon>Eukaryota</taxon>
        <taxon>Metazoa</taxon>
        <taxon>Spiralia</taxon>
        <taxon>Gnathifera</taxon>
        <taxon>Rotifera</taxon>
        <taxon>Eurotatoria</taxon>
        <taxon>Bdelloidea</taxon>
        <taxon>Adinetida</taxon>
        <taxon>Adinetidae</taxon>
        <taxon>Adineta</taxon>
    </lineage>
</organism>
<name>A0A814S7U2_9BILA</name>
<dbReference type="AlphaFoldDB" id="A0A814S7U2"/>
<comment type="caution">
    <text evidence="15">The sequence shown here is derived from an EMBL/GenBank/DDBJ whole genome shotgun (WGS) entry which is preliminary data.</text>
</comment>
<dbReference type="GO" id="GO:0000118">
    <property type="term" value="C:histone deacetylase complex"/>
    <property type="evidence" value="ECO:0007669"/>
    <property type="project" value="UniProtKB-ARBA"/>
</dbReference>
<evidence type="ECO:0000256" key="7">
    <source>
        <dbReference type="ARBA" id="ARBA00023015"/>
    </source>
</evidence>
<reference evidence="15" key="1">
    <citation type="submission" date="2021-02" db="EMBL/GenBank/DDBJ databases">
        <authorList>
            <person name="Nowell W R."/>
        </authorList>
    </citation>
    <scope>NUCLEOTIDE SEQUENCE</scope>
</reference>
<dbReference type="InterPro" id="IPR000286">
    <property type="entry name" value="HDACs"/>
</dbReference>
<dbReference type="InterPro" id="IPR044150">
    <property type="entry name" value="HDAC_classIV"/>
</dbReference>
<sequence length="466" mass="53892">MTSPSDDTLVQFPKNTLYKDIASHQWPIIYCKNYNIGFLRLEKLHLFDSSKWGSIISYLRDANMITDDTIIRPNEATKEHLRLVHTQRYLSSLKWSAQVARVLEVAPIAMLPNFIVQWRVLKPLRYQTGGTILLRFSHDRNTLYRDIASHQWPIIYCKNYNIGFLRLEKLHPFDSSKWGSIINYLRNANMITDDTIIRPNEATKEHLRLVHTQRYLSSLRWSAQVARVLEVAPIAMLPNFIVQWRVLKPLRYQTGGTILAGKLALERGWAINIGGGFHHCSSDSGGGFCAYADLTLLIKNLFIYYSERIKKVLIVDLDAHQGNGHEHDFMNDERVFIMDMYNRQIYPRDQHAKTAIKCKIELMNHTDDKTYLRLLHINLEKSLKEFQPDFVVYNAGTDILEGDLLGNLDITPEGVIIRDEIVFSKCIRERNIPIVMCTSGGYQRTNARVIADSILNLNRKKLISCE</sequence>
<keyword evidence="8" id="KW-0804">Transcription</keyword>
<dbReference type="FunFam" id="3.40.800.20:FF:000009">
    <property type="entry name" value="Histone deacetylase 11"/>
    <property type="match status" value="1"/>
</dbReference>
<dbReference type="Gene3D" id="3.40.800.20">
    <property type="entry name" value="Histone deacetylase domain"/>
    <property type="match status" value="2"/>
</dbReference>
<gene>
    <name evidence="15" type="ORF">IZO911_LOCUS25381</name>
</gene>
<evidence type="ECO:0000256" key="1">
    <source>
        <dbReference type="ARBA" id="ARBA00004123"/>
    </source>
</evidence>
<dbReference type="Proteomes" id="UP000663860">
    <property type="component" value="Unassembled WGS sequence"/>
</dbReference>
<dbReference type="Pfam" id="PF00850">
    <property type="entry name" value="Hist_deacetyl"/>
    <property type="match status" value="1"/>
</dbReference>
<comment type="catalytic activity">
    <reaction evidence="10">
        <text>N(6)-acetyl-L-lysyl-[histone] + H2O = L-lysyl-[histone] + acetate</text>
        <dbReference type="Rhea" id="RHEA:58196"/>
        <dbReference type="Rhea" id="RHEA-COMP:9845"/>
        <dbReference type="Rhea" id="RHEA-COMP:11338"/>
        <dbReference type="ChEBI" id="CHEBI:15377"/>
        <dbReference type="ChEBI" id="CHEBI:29969"/>
        <dbReference type="ChEBI" id="CHEBI:30089"/>
        <dbReference type="ChEBI" id="CHEBI:61930"/>
        <dbReference type="EC" id="3.5.1.98"/>
    </reaction>
</comment>
<evidence type="ECO:0000256" key="12">
    <source>
        <dbReference type="ARBA" id="ARBA00065154"/>
    </source>
</evidence>
<evidence type="ECO:0000313" key="16">
    <source>
        <dbReference type="Proteomes" id="UP000663860"/>
    </source>
</evidence>
<evidence type="ECO:0000256" key="11">
    <source>
        <dbReference type="ARBA" id="ARBA00059784"/>
    </source>
</evidence>
<dbReference type="PANTHER" id="PTHR10625:SF23">
    <property type="entry name" value="HISTONE DEACETYLASE 11"/>
    <property type="match status" value="1"/>
</dbReference>
<dbReference type="CDD" id="cd09993">
    <property type="entry name" value="HDAC_classIV"/>
    <property type="match status" value="1"/>
</dbReference>
<dbReference type="GO" id="GO:0141221">
    <property type="term" value="F:histone deacetylase activity, hydrolytic mechanism"/>
    <property type="evidence" value="ECO:0007669"/>
    <property type="project" value="UniProtKB-EC"/>
</dbReference>
<evidence type="ECO:0000256" key="9">
    <source>
        <dbReference type="ARBA" id="ARBA00023242"/>
    </source>
</evidence>
<dbReference type="GO" id="GO:0040029">
    <property type="term" value="P:epigenetic regulation of gene expression"/>
    <property type="evidence" value="ECO:0007669"/>
    <property type="project" value="TreeGrafter"/>
</dbReference>
<dbReference type="SUPFAM" id="SSF52768">
    <property type="entry name" value="Arginase/deacetylase"/>
    <property type="match status" value="2"/>
</dbReference>